<dbReference type="SUPFAM" id="SSF53474">
    <property type="entry name" value="alpha/beta-Hydrolases"/>
    <property type="match status" value="1"/>
</dbReference>
<keyword evidence="2" id="KW-1185">Reference proteome</keyword>
<evidence type="ECO:0000313" key="2">
    <source>
        <dbReference type="Proteomes" id="UP000253426"/>
    </source>
</evidence>
<protein>
    <recommendedName>
        <fullName evidence="3">Alpha/beta hydrolase family protein</fullName>
    </recommendedName>
</protein>
<dbReference type="AlphaFoldDB" id="A0A366HBC4"/>
<dbReference type="RefSeq" id="WP_113960507.1">
    <property type="nucleotide sequence ID" value="NZ_QNRR01000009.1"/>
</dbReference>
<comment type="caution">
    <text evidence="1">The sequence shown here is derived from an EMBL/GenBank/DDBJ whole genome shotgun (WGS) entry which is preliminary data.</text>
</comment>
<dbReference type="Gene3D" id="3.40.50.1820">
    <property type="entry name" value="alpha/beta hydrolase"/>
    <property type="match status" value="1"/>
</dbReference>
<gene>
    <name evidence="1" type="ORF">DES53_10933</name>
</gene>
<evidence type="ECO:0000313" key="1">
    <source>
        <dbReference type="EMBL" id="RBP39606.1"/>
    </source>
</evidence>
<name>A0A366HBC4_9BACT</name>
<dbReference type="EMBL" id="QNRR01000009">
    <property type="protein sequence ID" value="RBP39606.1"/>
    <property type="molecule type" value="Genomic_DNA"/>
</dbReference>
<dbReference type="InterPro" id="IPR029058">
    <property type="entry name" value="AB_hydrolase_fold"/>
</dbReference>
<dbReference type="PROSITE" id="PS51257">
    <property type="entry name" value="PROKAR_LIPOPROTEIN"/>
    <property type="match status" value="1"/>
</dbReference>
<dbReference type="Proteomes" id="UP000253426">
    <property type="component" value="Unassembled WGS sequence"/>
</dbReference>
<organism evidence="1 2">
    <name type="scientific">Roseimicrobium gellanilyticum</name>
    <dbReference type="NCBI Taxonomy" id="748857"/>
    <lineage>
        <taxon>Bacteria</taxon>
        <taxon>Pseudomonadati</taxon>
        <taxon>Verrucomicrobiota</taxon>
        <taxon>Verrucomicrobiia</taxon>
        <taxon>Verrucomicrobiales</taxon>
        <taxon>Verrucomicrobiaceae</taxon>
        <taxon>Roseimicrobium</taxon>
    </lineage>
</organism>
<evidence type="ECO:0008006" key="3">
    <source>
        <dbReference type="Google" id="ProtNLM"/>
    </source>
</evidence>
<accession>A0A366HBC4</accession>
<dbReference type="OrthoDB" id="9777090at2"/>
<sequence length="284" mass="32079">MIKALKSLGRMLTIALLTCVVFLLSCQSKIIYYPRPYDTTQVEVFEAEGGKKLEYTTSQGKQTAFYLPPEGIVGTKQAPPFVWFIYGGNGSLSLDYADQPPFWDRKLGYVFVDYPGYGLCQGKPNPKRIQENAVAVAEKMRAEFGWTEEEFRAHSGVFGHSIGCAAALIMADSVHLHRAVLCAPFTSLTDMGRHVLGWPLCYINMHRFDNVARLDSITSRGNAEVRIFHGTHDEVIPVRMSHVLRDRFPKEVRYVEMNKSHHNDVVEHAREEIGQAIRELSTPD</sequence>
<reference evidence="1 2" key="1">
    <citation type="submission" date="2018-06" db="EMBL/GenBank/DDBJ databases">
        <title>Genomic Encyclopedia of Type Strains, Phase IV (KMG-IV): sequencing the most valuable type-strain genomes for metagenomic binning, comparative biology and taxonomic classification.</title>
        <authorList>
            <person name="Goeker M."/>
        </authorList>
    </citation>
    <scope>NUCLEOTIDE SEQUENCE [LARGE SCALE GENOMIC DNA]</scope>
    <source>
        <strain evidence="1 2">DSM 25532</strain>
    </source>
</reference>
<dbReference type="PANTHER" id="PTHR12277">
    <property type="entry name" value="ALPHA/BETA HYDROLASE DOMAIN-CONTAINING PROTEIN"/>
    <property type="match status" value="1"/>
</dbReference>
<proteinExistence type="predicted"/>